<dbReference type="InterPro" id="IPR022773">
    <property type="entry name" value="Siva"/>
</dbReference>
<evidence type="ECO:0000313" key="1">
    <source>
        <dbReference type="EMBL" id="KAG7328126.1"/>
    </source>
</evidence>
<dbReference type="GO" id="GO:0097191">
    <property type="term" value="P:extrinsic apoptotic signaling pathway"/>
    <property type="evidence" value="ECO:0007669"/>
    <property type="project" value="TreeGrafter"/>
</dbReference>
<dbReference type="EMBL" id="JAHKSW010000009">
    <property type="protein sequence ID" value="KAG7328126.1"/>
    <property type="molecule type" value="Genomic_DNA"/>
</dbReference>
<protein>
    <recommendedName>
        <fullName evidence="3">Apoptosis regulatory protein Siva</fullName>
    </recommendedName>
</protein>
<dbReference type="GO" id="GO:0005175">
    <property type="term" value="F:CD27 receptor binding"/>
    <property type="evidence" value="ECO:0007669"/>
    <property type="project" value="TreeGrafter"/>
</dbReference>
<dbReference type="PANTHER" id="PTHR14365:SF1">
    <property type="entry name" value="APOPTOSIS REGULATORY PROTEIN SIVA"/>
    <property type="match status" value="1"/>
</dbReference>
<reference evidence="1 2" key="1">
    <citation type="submission" date="2021-06" db="EMBL/GenBank/DDBJ databases">
        <title>Chromosome-level genome assembly of the red-tail catfish (Hemibagrus wyckioides).</title>
        <authorList>
            <person name="Shao F."/>
        </authorList>
    </citation>
    <scope>NUCLEOTIDE SEQUENCE [LARGE SCALE GENOMIC DNA]</scope>
    <source>
        <strain evidence="1">EC202008001</strain>
        <tissue evidence="1">Blood</tissue>
    </source>
</reference>
<dbReference type="Proteomes" id="UP000824219">
    <property type="component" value="Linkage Group LG09"/>
</dbReference>
<name>A0A9D3NT73_9TELE</name>
<dbReference type="Pfam" id="PF05458">
    <property type="entry name" value="Siva"/>
    <property type="match status" value="1"/>
</dbReference>
<dbReference type="OrthoDB" id="60860at2759"/>
<organism evidence="1 2">
    <name type="scientific">Hemibagrus wyckioides</name>
    <dbReference type="NCBI Taxonomy" id="337641"/>
    <lineage>
        <taxon>Eukaryota</taxon>
        <taxon>Metazoa</taxon>
        <taxon>Chordata</taxon>
        <taxon>Craniata</taxon>
        <taxon>Vertebrata</taxon>
        <taxon>Euteleostomi</taxon>
        <taxon>Actinopterygii</taxon>
        <taxon>Neopterygii</taxon>
        <taxon>Teleostei</taxon>
        <taxon>Ostariophysi</taxon>
        <taxon>Siluriformes</taxon>
        <taxon>Bagridae</taxon>
        <taxon>Hemibagrus</taxon>
    </lineage>
</organism>
<keyword evidence="2" id="KW-1185">Reference proteome</keyword>
<evidence type="ECO:0000313" key="2">
    <source>
        <dbReference type="Proteomes" id="UP000824219"/>
    </source>
</evidence>
<dbReference type="AlphaFoldDB" id="A0A9D3NT73"/>
<evidence type="ECO:0008006" key="3">
    <source>
        <dbReference type="Google" id="ProtNLM"/>
    </source>
</evidence>
<accession>A0A9D3NT73</accession>
<dbReference type="PANTHER" id="PTHR14365">
    <property type="entry name" value="APOPTOSIS REGULATORY PROTEIN SIVA"/>
    <property type="match status" value="1"/>
</dbReference>
<proteinExistence type="predicted"/>
<sequence length="173" mass="18769">MPKRSCPFTDSFSTQYKIHVGQKELLHGVFGNKYRQEVYEKTKNLLFSGTRAVMGRIWKVDAEGKCSDVDVCNQGVVTPANNQLLLRGQTLIGFDGKLKKAKAVSGSAIAPAVCAVCQRSSGVRTACSQCDRPACPACMQQCSSCSSSCCSVCTITDYTDRYDRILCCSCSSC</sequence>
<comment type="caution">
    <text evidence="1">The sequence shown here is derived from an EMBL/GenBank/DDBJ whole genome shotgun (WGS) entry which is preliminary data.</text>
</comment>
<gene>
    <name evidence="1" type="ORF">KOW79_008070</name>
</gene>